<dbReference type="Pfam" id="PF00528">
    <property type="entry name" value="BPD_transp_1"/>
    <property type="match status" value="1"/>
</dbReference>
<evidence type="ECO:0000259" key="8">
    <source>
        <dbReference type="PROSITE" id="PS50928"/>
    </source>
</evidence>
<dbReference type="Proteomes" id="UP000017052">
    <property type="component" value="Unassembled WGS sequence"/>
</dbReference>
<accession>U2R0T9</accession>
<keyword evidence="10" id="KW-1185">Reference proteome</keyword>
<protein>
    <submittedName>
        <fullName evidence="9">ABC transporter, permease protein</fullName>
    </submittedName>
</protein>
<comment type="similarity">
    <text evidence="7">Belongs to the binding-protein-dependent transport system permease family.</text>
</comment>
<dbReference type="RefSeq" id="WP_021796300.1">
    <property type="nucleotide sequence ID" value="NZ_ACVN02000030.1"/>
</dbReference>
<feature type="transmembrane region" description="Helical" evidence="7">
    <location>
        <begin position="230"/>
        <end position="251"/>
    </location>
</feature>
<dbReference type="SUPFAM" id="SSF161098">
    <property type="entry name" value="MetI-like"/>
    <property type="match status" value="1"/>
</dbReference>
<evidence type="ECO:0000256" key="3">
    <source>
        <dbReference type="ARBA" id="ARBA00022475"/>
    </source>
</evidence>
<dbReference type="GO" id="GO:0055085">
    <property type="term" value="P:transmembrane transport"/>
    <property type="evidence" value="ECO:0007669"/>
    <property type="project" value="InterPro"/>
</dbReference>
<feature type="transmembrane region" description="Helical" evidence="7">
    <location>
        <begin position="106"/>
        <end position="127"/>
    </location>
</feature>
<dbReference type="EMBL" id="ACVN02000030">
    <property type="protein sequence ID" value="ERK62421.1"/>
    <property type="molecule type" value="Genomic_DNA"/>
</dbReference>
<evidence type="ECO:0000256" key="6">
    <source>
        <dbReference type="ARBA" id="ARBA00023136"/>
    </source>
</evidence>
<evidence type="ECO:0000313" key="10">
    <source>
        <dbReference type="Proteomes" id="UP000017052"/>
    </source>
</evidence>
<dbReference type="PROSITE" id="PS50928">
    <property type="entry name" value="ABC_TM1"/>
    <property type="match status" value="1"/>
</dbReference>
<keyword evidence="4 7" id="KW-0812">Transmembrane</keyword>
<evidence type="ECO:0000256" key="5">
    <source>
        <dbReference type="ARBA" id="ARBA00022989"/>
    </source>
</evidence>
<dbReference type="PANTHER" id="PTHR30151">
    <property type="entry name" value="ALKANE SULFONATE ABC TRANSPORTER-RELATED, MEMBRANE SUBUNIT"/>
    <property type="match status" value="1"/>
</dbReference>
<dbReference type="Gene3D" id="1.10.3720.10">
    <property type="entry name" value="MetI-like"/>
    <property type="match status" value="1"/>
</dbReference>
<evidence type="ECO:0000256" key="4">
    <source>
        <dbReference type="ARBA" id="ARBA00022692"/>
    </source>
</evidence>
<evidence type="ECO:0000313" key="9">
    <source>
        <dbReference type="EMBL" id="ERK62421.1"/>
    </source>
</evidence>
<feature type="domain" description="ABC transmembrane type-1" evidence="8">
    <location>
        <begin position="68"/>
        <end position="252"/>
    </location>
</feature>
<comment type="caution">
    <text evidence="9">The sequence shown here is derived from an EMBL/GenBank/DDBJ whole genome shotgun (WGS) entry which is preliminary data.</text>
</comment>
<keyword evidence="3" id="KW-1003">Cell membrane</keyword>
<dbReference type="InterPro" id="IPR035906">
    <property type="entry name" value="MetI-like_sf"/>
</dbReference>
<dbReference type="GO" id="GO:0005886">
    <property type="term" value="C:plasma membrane"/>
    <property type="evidence" value="ECO:0007669"/>
    <property type="project" value="UniProtKB-SubCell"/>
</dbReference>
<dbReference type="InterPro" id="IPR000515">
    <property type="entry name" value="MetI-like"/>
</dbReference>
<proteinExistence type="inferred from homology"/>
<feature type="transmembrane region" description="Helical" evidence="7">
    <location>
        <begin position="194"/>
        <end position="218"/>
    </location>
</feature>
<sequence>MRTIKAVRAAMPLGLRIGAPVVVLVVLLAAWQFVASSGAVPTALLPGPGRVLARLVADLRTGALLHRTLATIWEAVLGCALATVVALPIGYLIAHLRSADAAFSPYLAASQAIPAVALAPLLVIWVGYGLTPIVLLCTLLVLFPLVLSTVLGLRTIDDEITEAAELDGASGPAMIVHIEAPMARAAILTGIRNGFTLSITGAVVGEFVMGGKGLGMIVSVESATADTTGLFATLIVLCALAVAIHAALTLVERLTDPYRASDGA</sequence>
<dbReference type="AlphaFoldDB" id="U2R0T9"/>
<dbReference type="OrthoDB" id="9801163at2"/>
<feature type="transmembrane region" description="Helical" evidence="7">
    <location>
        <begin position="133"/>
        <end position="153"/>
    </location>
</feature>
<keyword evidence="2 7" id="KW-0813">Transport</keyword>
<name>U2R0T9_9ACTN</name>
<keyword evidence="6 7" id="KW-0472">Membrane</keyword>
<evidence type="ECO:0000256" key="7">
    <source>
        <dbReference type="RuleBase" id="RU363032"/>
    </source>
</evidence>
<comment type="subcellular location">
    <subcellularLocation>
        <location evidence="1 7">Cell membrane</location>
        <topology evidence="1 7">Multi-pass membrane protein</topology>
    </subcellularLocation>
</comment>
<dbReference type="PANTHER" id="PTHR30151:SF20">
    <property type="entry name" value="ABC TRANSPORTER PERMEASE PROTEIN HI_0355-RELATED"/>
    <property type="match status" value="1"/>
</dbReference>
<dbReference type="CDD" id="cd06261">
    <property type="entry name" value="TM_PBP2"/>
    <property type="match status" value="1"/>
</dbReference>
<feature type="non-terminal residue" evidence="9">
    <location>
        <position position="264"/>
    </location>
</feature>
<keyword evidence="5 7" id="KW-1133">Transmembrane helix</keyword>
<evidence type="ECO:0000256" key="1">
    <source>
        <dbReference type="ARBA" id="ARBA00004651"/>
    </source>
</evidence>
<reference evidence="9" key="1">
    <citation type="submission" date="2013-08" db="EMBL/GenBank/DDBJ databases">
        <authorList>
            <person name="Durkin A.S."/>
            <person name="Haft D.R."/>
            <person name="McCorrison J."/>
            <person name="Torralba M."/>
            <person name="Gillis M."/>
            <person name="Haft D.H."/>
            <person name="Methe B."/>
            <person name="Sutton G."/>
            <person name="Nelson K.E."/>
        </authorList>
    </citation>
    <scope>NUCLEOTIDE SEQUENCE [LARGE SCALE GENOMIC DNA]</scope>
    <source>
        <strain evidence="9">F0233</strain>
    </source>
</reference>
<organism evidence="9 10">
    <name type="scientific">Propionibacterium acidifaciens F0233</name>
    <dbReference type="NCBI Taxonomy" id="553198"/>
    <lineage>
        <taxon>Bacteria</taxon>
        <taxon>Bacillati</taxon>
        <taxon>Actinomycetota</taxon>
        <taxon>Actinomycetes</taxon>
        <taxon>Propionibacteriales</taxon>
        <taxon>Propionibacteriaceae</taxon>
        <taxon>Propionibacterium</taxon>
    </lineage>
</organism>
<feature type="transmembrane region" description="Helical" evidence="7">
    <location>
        <begin position="70"/>
        <end position="94"/>
    </location>
</feature>
<evidence type="ECO:0000256" key="2">
    <source>
        <dbReference type="ARBA" id="ARBA00022448"/>
    </source>
</evidence>
<gene>
    <name evidence="9" type="ORF">HMPREF0682_2954</name>
</gene>